<evidence type="ECO:0000313" key="6">
    <source>
        <dbReference type="Proteomes" id="UP001472866"/>
    </source>
</evidence>
<comment type="similarity">
    <text evidence="1">Belongs to the WD repeat WDR55 family.</text>
</comment>
<dbReference type="PANTHER" id="PTHR44019">
    <property type="entry name" value="WD REPEAT-CONTAINING PROTEIN 55"/>
    <property type="match status" value="1"/>
</dbReference>
<dbReference type="Pfam" id="PF00400">
    <property type="entry name" value="WD40"/>
    <property type="match status" value="1"/>
</dbReference>
<name>A0AAX4PE58_9CHLO</name>
<feature type="compositionally biased region" description="Basic residues" evidence="4">
    <location>
        <begin position="372"/>
        <end position="385"/>
    </location>
</feature>
<dbReference type="SUPFAM" id="SSF50978">
    <property type="entry name" value="WD40 repeat-like"/>
    <property type="match status" value="1"/>
</dbReference>
<protein>
    <submittedName>
        <fullName evidence="5">WD40 repeat domain-containing protein</fullName>
    </submittedName>
</protein>
<keyword evidence="6" id="KW-1185">Reference proteome</keyword>
<accession>A0AAX4PE58</accession>
<feature type="region of interest" description="Disordered" evidence="4">
    <location>
        <begin position="86"/>
        <end position="139"/>
    </location>
</feature>
<dbReference type="InterPro" id="IPR001680">
    <property type="entry name" value="WD40_rpt"/>
</dbReference>
<dbReference type="Proteomes" id="UP001472866">
    <property type="component" value="Chromosome 09"/>
</dbReference>
<sequence length="401" mass="42412">MDYFKSRSLALPVQPMDVCALGNHAAVSLIDGRVALASIGELEEKPTIHLWQPHPEGTSCRTATFLDGETLVSGDARGQLRFSDLERSASGGSASGRPQGALFGGGSESESESESEDGSAPSDEDDEGPGKGLGGDGATCIARVDDAGRTFAVGFDDGRVEVYDRRAPARTPTSIFADQTDFVSGLEVANSGRELLASSGDGTLALFDLRKRSLAARSEDDADDEMLCVRSMKGGKKVVCGHQSGVLSIFSWGYWNDCSDRFPGHPGSVDAMAKVDEDTLLTGSSDGLIRIVSVQPNKAIGIVGEHLADNPIERLCLEPENRRVALSVSHDNVVKLWHVGELLEDDGDEDEGGEKGSGSDDGEGEGEGAPPARKKHKKGKGKKGGFKTQQQAQRSAFFSDL</sequence>
<dbReference type="InterPro" id="IPR015943">
    <property type="entry name" value="WD40/YVTN_repeat-like_dom_sf"/>
</dbReference>
<reference evidence="5 6" key="1">
    <citation type="submission" date="2024-03" db="EMBL/GenBank/DDBJ databases">
        <title>Complete genome sequence of the green alga Chloropicon roscoffensis RCC1871.</title>
        <authorList>
            <person name="Lemieux C."/>
            <person name="Pombert J.-F."/>
            <person name="Otis C."/>
            <person name="Turmel M."/>
        </authorList>
    </citation>
    <scope>NUCLEOTIDE SEQUENCE [LARGE SCALE GENOMIC DNA]</scope>
    <source>
        <strain evidence="5 6">RCC1871</strain>
    </source>
</reference>
<dbReference type="EMBL" id="CP151509">
    <property type="protein sequence ID" value="WZN64292.1"/>
    <property type="molecule type" value="Genomic_DNA"/>
</dbReference>
<feature type="region of interest" description="Disordered" evidence="4">
    <location>
        <begin position="343"/>
        <end position="401"/>
    </location>
</feature>
<dbReference type="AlphaFoldDB" id="A0AAX4PE58"/>
<keyword evidence="2" id="KW-0853">WD repeat</keyword>
<proteinExistence type="inferred from homology"/>
<keyword evidence="3" id="KW-0677">Repeat</keyword>
<dbReference type="Gene3D" id="2.130.10.10">
    <property type="entry name" value="YVTN repeat-like/Quinoprotein amine dehydrogenase"/>
    <property type="match status" value="2"/>
</dbReference>
<evidence type="ECO:0000313" key="5">
    <source>
        <dbReference type="EMBL" id="WZN64292.1"/>
    </source>
</evidence>
<evidence type="ECO:0000256" key="1">
    <source>
        <dbReference type="ARBA" id="ARBA00007625"/>
    </source>
</evidence>
<dbReference type="PANTHER" id="PTHR44019:SF20">
    <property type="entry name" value="WD REPEAT-CONTAINING PROTEIN 55"/>
    <property type="match status" value="1"/>
</dbReference>
<dbReference type="SMART" id="SM00320">
    <property type="entry name" value="WD40"/>
    <property type="match status" value="5"/>
</dbReference>
<gene>
    <name evidence="5" type="ORF">HKI87_09g58480</name>
</gene>
<organism evidence="5 6">
    <name type="scientific">Chloropicon roscoffensis</name>
    <dbReference type="NCBI Taxonomy" id="1461544"/>
    <lineage>
        <taxon>Eukaryota</taxon>
        <taxon>Viridiplantae</taxon>
        <taxon>Chlorophyta</taxon>
        <taxon>Chloropicophyceae</taxon>
        <taxon>Chloropicales</taxon>
        <taxon>Chloropicaceae</taxon>
        <taxon>Chloropicon</taxon>
    </lineage>
</organism>
<dbReference type="InterPro" id="IPR036322">
    <property type="entry name" value="WD40_repeat_dom_sf"/>
</dbReference>
<evidence type="ECO:0000256" key="2">
    <source>
        <dbReference type="ARBA" id="ARBA00022574"/>
    </source>
</evidence>
<evidence type="ECO:0000256" key="3">
    <source>
        <dbReference type="ARBA" id="ARBA00022737"/>
    </source>
</evidence>
<feature type="compositionally biased region" description="Acidic residues" evidence="4">
    <location>
        <begin position="109"/>
        <end position="127"/>
    </location>
</feature>
<dbReference type="InterPro" id="IPR050505">
    <property type="entry name" value="WDR55/POC1"/>
</dbReference>
<feature type="compositionally biased region" description="Acidic residues" evidence="4">
    <location>
        <begin position="343"/>
        <end position="352"/>
    </location>
</feature>
<feature type="compositionally biased region" description="Polar residues" evidence="4">
    <location>
        <begin position="388"/>
        <end position="401"/>
    </location>
</feature>
<evidence type="ECO:0000256" key="4">
    <source>
        <dbReference type="SAM" id="MobiDB-lite"/>
    </source>
</evidence>